<proteinExistence type="predicted"/>
<evidence type="ECO:0000313" key="2">
    <source>
        <dbReference type="Proteomes" id="UP000076722"/>
    </source>
</evidence>
<accession>A0A164XHB4</accession>
<evidence type="ECO:0000313" key="1">
    <source>
        <dbReference type="EMBL" id="KZS95981.1"/>
    </source>
</evidence>
<dbReference type="Proteomes" id="UP000076722">
    <property type="component" value="Unassembled WGS sequence"/>
</dbReference>
<name>A0A164XHB4_9AGAM</name>
<gene>
    <name evidence="1" type="ORF">SISNIDRAFT_464247</name>
</gene>
<organism evidence="1 2">
    <name type="scientific">Sistotremastrum niveocremeum HHB9708</name>
    <dbReference type="NCBI Taxonomy" id="1314777"/>
    <lineage>
        <taxon>Eukaryota</taxon>
        <taxon>Fungi</taxon>
        <taxon>Dikarya</taxon>
        <taxon>Basidiomycota</taxon>
        <taxon>Agaricomycotina</taxon>
        <taxon>Agaricomycetes</taxon>
        <taxon>Sistotremastrales</taxon>
        <taxon>Sistotremastraceae</taxon>
        <taxon>Sertulicium</taxon>
        <taxon>Sertulicium niveocremeum</taxon>
    </lineage>
</organism>
<dbReference type="EMBL" id="KV419400">
    <property type="protein sequence ID" value="KZS95981.1"/>
    <property type="molecule type" value="Genomic_DNA"/>
</dbReference>
<dbReference type="AlphaFoldDB" id="A0A164XHB4"/>
<keyword evidence="2" id="KW-1185">Reference proteome</keyword>
<protein>
    <submittedName>
        <fullName evidence="1">Uncharacterized protein</fullName>
    </submittedName>
</protein>
<sequence length="314" mass="34932">MLLPLDPALSSHDLEYALAFVEADDFESFAFVAKSSTVPGDSTYWDAASWAILRKLEVSHPVDGAARSHVDFRKYLLERMEEKTATLHLQPDVLAEAQLVIECLDVGPNAIKLLPDSLLPAVLRTAPATWPTLFPPLIKSLVASLSSFSNPDEQNIILNAIEDLCTRPADVPDGEPATLLESPTFVCDTIIAFQEVNDPIVLSRFWHVIWGKDENATVVGLERLILPVMKTLASRNALLGPVLEKYWRTAILDYVDDFPERPLQHEQDADEYANWARSLDLVEELLNVVSPQTAEDVLGAAYDEMTARIAELRE</sequence>
<reference evidence="1 2" key="1">
    <citation type="journal article" date="2016" name="Mol. Biol. Evol.">
        <title>Comparative Genomics of Early-Diverging Mushroom-Forming Fungi Provides Insights into the Origins of Lignocellulose Decay Capabilities.</title>
        <authorList>
            <person name="Nagy L.G."/>
            <person name="Riley R."/>
            <person name="Tritt A."/>
            <person name="Adam C."/>
            <person name="Daum C."/>
            <person name="Floudas D."/>
            <person name="Sun H."/>
            <person name="Yadav J.S."/>
            <person name="Pangilinan J."/>
            <person name="Larsson K.H."/>
            <person name="Matsuura K."/>
            <person name="Barry K."/>
            <person name="Labutti K."/>
            <person name="Kuo R."/>
            <person name="Ohm R.A."/>
            <person name="Bhattacharya S.S."/>
            <person name="Shirouzu T."/>
            <person name="Yoshinaga Y."/>
            <person name="Martin F.M."/>
            <person name="Grigoriev I.V."/>
            <person name="Hibbett D.S."/>
        </authorList>
    </citation>
    <scope>NUCLEOTIDE SEQUENCE [LARGE SCALE GENOMIC DNA]</scope>
    <source>
        <strain evidence="1 2">HHB9708</strain>
    </source>
</reference>